<dbReference type="RefSeq" id="WP_125911553.1">
    <property type="nucleotide sequence ID" value="NZ_AP018920.1"/>
</dbReference>
<keyword evidence="3" id="KW-1185">Reference proteome</keyword>
<dbReference type="EMBL" id="MIGB01000055">
    <property type="protein sequence ID" value="OSY35220.1"/>
    <property type="molecule type" value="Genomic_DNA"/>
</dbReference>
<reference evidence="2 3" key="1">
    <citation type="submission" date="2016-09" db="EMBL/GenBank/DDBJ databases">
        <title>Pseudonocardia autotrophica DSM535, a candidate organism with high potential of specific P450 cytochromes.</title>
        <authorList>
            <person name="Grumaz C."/>
            <person name="Vainshtein Y."/>
            <person name="Kirstahler P."/>
            <person name="Sohn K."/>
        </authorList>
    </citation>
    <scope>NUCLEOTIDE SEQUENCE [LARGE SCALE GENOMIC DNA]</scope>
    <source>
        <strain evidence="2 3">DSM 535</strain>
    </source>
</reference>
<evidence type="ECO:0000313" key="2">
    <source>
        <dbReference type="EMBL" id="OSY35220.1"/>
    </source>
</evidence>
<sequence>MLMLKSGSVEVPLDYGAPEGSTCVDDAVNAYLRDLETPPADARCSL</sequence>
<dbReference type="Proteomes" id="UP000194360">
    <property type="component" value="Unassembled WGS sequence"/>
</dbReference>
<proteinExistence type="predicted"/>
<organism evidence="2 3">
    <name type="scientific">Pseudonocardia autotrophica</name>
    <name type="common">Amycolata autotrophica</name>
    <name type="synonym">Nocardia autotrophica</name>
    <dbReference type="NCBI Taxonomy" id="2074"/>
    <lineage>
        <taxon>Bacteria</taxon>
        <taxon>Bacillati</taxon>
        <taxon>Actinomycetota</taxon>
        <taxon>Actinomycetes</taxon>
        <taxon>Pseudonocardiales</taxon>
        <taxon>Pseudonocardiaceae</taxon>
        <taxon>Pseudonocardia</taxon>
    </lineage>
</organism>
<comment type="caution">
    <text evidence="2">The sequence shown here is derived from an EMBL/GenBank/DDBJ whole genome shotgun (WGS) entry which is preliminary data.</text>
</comment>
<dbReference type="STRING" id="2074.BG845_06194"/>
<protein>
    <recommendedName>
        <fullName evidence="1">Peptidase S33 tripeptidyl aminopeptidase-like C-terminal domain-containing protein</fullName>
    </recommendedName>
</protein>
<feature type="domain" description="Peptidase S33 tripeptidyl aminopeptidase-like C-terminal" evidence="1">
    <location>
        <begin position="19"/>
        <end position="44"/>
    </location>
</feature>
<dbReference type="Pfam" id="PF08386">
    <property type="entry name" value="Abhydrolase_4"/>
    <property type="match status" value="1"/>
</dbReference>
<accession>A0A1Y2MJ02</accession>
<dbReference type="InterPro" id="IPR013595">
    <property type="entry name" value="Pept_S33_TAP-like_C"/>
</dbReference>
<evidence type="ECO:0000313" key="3">
    <source>
        <dbReference type="Proteomes" id="UP000194360"/>
    </source>
</evidence>
<name>A0A1Y2MJ02_PSEAH</name>
<dbReference type="AlphaFoldDB" id="A0A1Y2MJ02"/>
<evidence type="ECO:0000259" key="1">
    <source>
        <dbReference type="Pfam" id="PF08386"/>
    </source>
</evidence>
<gene>
    <name evidence="2" type="ORF">BG845_06194</name>
</gene>